<feature type="transmembrane region" description="Helical" evidence="1">
    <location>
        <begin position="102"/>
        <end position="122"/>
    </location>
</feature>
<evidence type="ECO:0000313" key="2">
    <source>
        <dbReference type="EMBL" id="GAA2246928.1"/>
    </source>
</evidence>
<reference evidence="3" key="1">
    <citation type="journal article" date="2019" name="Int. J. Syst. Evol. Microbiol.">
        <title>The Global Catalogue of Microorganisms (GCM) 10K type strain sequencing project: providing services to taxonomists for standard genome sequencing and annotation.</title>
        <authorList>
            <consortium name="The Broad Institute Genomics Platform"/>
            <consortium name="The Broad Institute Genome Sequencing Center for Infectious Disease"/>
            <person name="Wu L."/>
            <person name="Ma J."/>
        </authorList>
    </citation>
    <scope>NUCLEOTIDE SEQUENCE [LARGE SCALE GENOMIC DNA]</scope>
    <source>
        <strain evidence="3">JCM 3053</strain>
    </source>
</reference>
<keyword evidence="1" id="KW-0472">Membrane</keyword>
<keyword evidence="1" id="KW-0812">Transmembrane</keyword>
<accession>A0ABP5QXR9</accession>
<keyword evidence="1" id="KW-1133">Transmembrane helix</keyword>
<dbReference type="Proteomes" id="UP001501474">
    <property type="component" value="Unassembled WGS sequence"/>
</dbReference>
<comment type="caution">
    <text evidence="2">The sequence shown here is derived from an EMBL/GenBank/DDBJ whole genome shotgun (WGS) entry which is preliminary data.</text>
</comment>
<evidence type="ECO:0000256" key="1">
    <source>
        <dbReference type="SAM" id="Phobius"/>
    </source>
</evidence>
<proteinExistence type="predicted"/>
<sequence length="124" mass="13886">MRRGRHEPSAGEQRSVLADETEGYLLAHTHRDGAQREAAELCGRMPWLTTAQAEDLTGHYVRLRLDVTRQLMLGTVRRAEELRQEYESRYAHLRRALLRRHAAGACAVLACVAGVGALVEVLPD</sequence>
<evidence type="ECO:0000313" key="3">
    <source>
        <dbReference type="Proteomes" id="UP001501474"/>
    </source>
</evidence>
<name>A0ABP5QXR9_9ACTN</name>
<organism evidence="2 3">
    <name type="scientific">Streptomyces indiaensis</name>
    <dbReference type="NCBI Taxonomy" id="284033"/>
    <lineage>
        <taxon>Bacteria</taxon>
        <taxon>Bacillati</taxon>
        <taxon>Actinomycetota</taxon>
        <taxon>Actinomycetes</taxon>
        <taxon>Kitasatosporales</taxon>
        <taxon>Streptomycetaceae</taxon>
        <taxon>Streptomyces</taxon>
    </lineage>
</organism>
<dbReference type="RefSeq" id="WP_234849706.1">
    <property type="nucleotide sequence ID" value="NZ_BAAART010000108.1"/>
</dbReference>
<keyword evidence="3" id="KW-1185">Reference proteome</keyword>
<gene>
    <name evidence="2" type="ORF">GCM10010104_49290</name>
</gene>
<protein>
    <submittedName>
        <fullName evidence="2">Uncharacterized protein</fullName>
    </submittedName>
</protein>
<dbReference type="EMBL" id="BAAART010000108">
    <property type="protein sequence ID" value="GAA2246928.1"/>
    <property type="molecule type" value="Genomic_DNA"/>
</dbReference>